<accession>A0A828Z2L8</accession>
<evidence type="ECO:0000313" key="2">
    <source>
        <dbReference type="Proteomes" id="UP000001338"/>
    </source>
</evidence>
<proteinExistence type="predicted"/>
<reference evidence="1 2" key="1">
    <citation type="submission" date="2012-10" db="EMBL/GenBank/DDBJ databases">
        <authorList>
            <person name="Harkins D.M."/>
            <person name="Durkin A.S."/>
            <person name="Brinkac L.M."/>
            <person name="Haft D.H."/>
            <person name="Selengut J.D."/>
            <person name="Sanka R."/>
            <person name="DePew J."/>
            <person name="Purushe J."/>
            <person name="Whelen A.C."/>
            <person name="Vinetz J.M."/>
            <person name="Sutton G.G."/>
            <person name="Nierman W.C."/>
            <person name="Fouts D.E."/>
        </authorList>
    </citation>
    <scope>NUCLEOTIDE SEQUENCE [LARGE SCALE GENOMIC DNA]</scope>
    <source>
        <strain evidence="1 2">2006001853</strain>
    </source>
</reference>
<dbReference type="AlphaFoldDB" id="A0A828Z2L8"/>
<comment type="caution">
    <text evidence="1">The sequence shown here is derived from an EMBL/GenBank/DDBJ whole genome shotgun (WGS) entry which is preliminary data.</text>
</comment>
<evidence type="ECO:0000313" key="1">
    <source>
        <dbReference type="EMBL" id="EKR64220.1"/>
    </source>
</evidence>
<name>A0A828Z2L8_9LEPT</name>
<organism evidence="1 2">
    <name type="scientific">Leptospira weilii str. 2006001853</name>
    <dbReference type="NCBI Taxonomy" id="1001589"/>
    <lineage>
        <taxon>Bacteria</taxon>
        <taxon>Pseudomonadati</taxon>
        <taxon>Spirochaetota</taxon>
        <taxon>Spirochaetia</taxon>
        <taxon>Leptospirales</taxon>
        <taxon>Leptospiraceae</taxon>
        <taxon>Leptospira</taxon>
    </lineage>
</organism>
<protein>
    <submittedName>
        <fullName evidence="1">Uncharacterized protein</fullName>
    </submittedName>
</protein>
<sequence length="105" mass="10947">MMQSTCREASRLQGASDVVKKMVGETVESASGVSDGEATASVIVSQSQGVVKGVGVYECKAIGSGSDPKDVSKDNWEECQCVIYAKFPGGKDALVAKAQEVSNKQ</sequence>
<dbReference type="EMBL" id="AFLV02000050">
    <property type="protein sequence ID" value="EKR64220.1"/>
    <property type="molecule type" value="Genomic_DNA"/>
</dbReference>
<dbReference type="Proteomes" id="UP000001338">
    <property type="component" value="Unassembled WGS sequence"/>
</dbReference>
<gene>
    <name evidence="1" type="ORF">LEP1GSC036_3670</name>
</gene>